<accession>A0A8X7CNR1</accession>
<keyword evidence="2" id="KW-0479">Metal-binding</keyword>
<feature type="domain" description="Tyrosinase copper-binding" evidence="5">
    <location>
        <begin position="42"/>
        <end position="53"/>
    </location>
</feature>
<evidence type="ECO:0000259" key="5">
    <source>
        <dbReference type="PROSITE" id="PS00498"/>
    </source>
</evidence>
<dbReference type="InterPro" id="IPR000896">
    <property type="entry name" value="Hemocyanin/hexamerin_mid_dom"/>
</dbReference>
<comment type="subunit">
    <text evidence="1">Tarantula hemocyanin is a 24-chain polymer with seven different chains identified.</text>
</comment>
<name>A0A8X7CNR1_9ARAC</name>
<dbReference type="Gene3D" id="1.10.1280.10">
    <property type="entry name" value="Di-copper center containing domain from catechol oxidase"/>
    <property type="match status" value="1"/>
</dbReference>
<comment type="caution">
    <text evidence="6">The sequence shown here is derived from an EMBL/GenBank/DDBJ whole genome shotgun (WGS) entry which is preliminary data.</text>
</comment>
<dbReference type="AlphaFoldDB" id="A0A8X7CNR1"/>
<evidence type="ECO:0000256" key="4">
    <source>
        <dbReference type="ARBA" id="ARBA00023157"/>
    </source>
</evidence>
<proteinExistence type="predicted"/>
<dbReference type="Pfam" id="PF00372">
    <property type="entry name" value="Hemocyanin_M"/>
    <property type="match status" value="1"/>
</dbReference>
<dbReference type="EMBL" id="BMAV01020958">
    <property type="protein sequence ID" value="GFY74796.1"/>
    <property type="molecule type" value="Genomic_DNA"/>
</dbReference>
<reference evidence="6" key="1">
    <citation type="submission" date="2020-08" db="EMBL/GenBank/DDBJ databases">
        <title>Multicomponent nature underlies the extraordinary mechanical properties of spider dragline silk.</title>
        <authorList>
            <person name="Kono N."/>
            <person name="Nakamura H."/>
            <person name="Mori M."/>
            <person name="Yoshida Y."/>
            <person name="Ohtoshi R."/>
            <person name="Malay A.D."/>
            <person name="Moran D.A.P."/>
            <person name="Tomita M."/>
            <person name="Numata K."/>
            <person name="Arakawa K."/>
        </authorList>
    </citation>
    <scope>NUCLEOTIDE SEQUENCE</scope>
</reference>
<dbReference type="PANTHER" id="PTHR11511:SF4">
    <property type="entry name" value="PHENOLOXIDASE 2-RELATED"/>
    <property type="match status" value="1"/>
</dbReference>
<evidence type="ECO:0000313" key="6">
    <source>
        <dbReference type="EMBL" id="GFY74796.1"/>
    </source>
</evidence>
<organism evidence="6 7">
    <name type="scientific">Trichonephila inaurata madagascariensis</name>
    <dbReference type="NCBI Taxonomy" id="2747483"/>
    <lineage>
        <taxon>Eukaryota</taxon>
        <taxon>Metazoa</taxon>
        <taxon>Ecdysozoa</taxon>
        <taxon>Arthropoda</taxon>
        <taxon>Chelicerata</taxon>
        <taxon>Arachnida</taxon>
        <taxon>Araneae</taxon>
        <taxon>Araneomorphae</taxon>
        <taxon>Entelegynae</taxon>
        <taxon>Araneoidea</taxon>
        <taxon>Nephilidae</taxon>
        <taxon>Trichonephila</taxon>
        <taxon>Trichonephila inaurata</taxon>
    </lineage>
</organism>
<dbReference type="GO" id="GO:0046872">
    <property type="term" value="F:metal ion binding"/>
    <property type="evidence" value="ECO:0007669"/>
    <property type="project" value="UniProtKB-KW"/>
</dbReference>
<dbReference type="InterPro" id="IPR013788">
    <property type="entry name" value="Hemocyanin/hexamerin"/>
</dbReference>
<dbReference type="InterPro" id="IPR002227">
    <property type="entry name" value="Tyrosinase_Cu-bd"/>
</dbReference>
<dbReference type="GO" id="GO:0016491">
    <property type="term" value="F:oxidoreductase activity"/>
    <property type="evidence" value="ECO:0007669"/>
    <property type="project" value="InterPro"/>
</dbReference>
<keyword evidence="4" id="KW-1015">Disulfide bond</keyword>
<keyword evidence="7" id="KW-1185">Reference proteome</keyword>
<evidence type="ECO:0000313" key="7">
    <source>
        <dbReference type="Proteomes" id="UP000886998"/>
    </source>
</evidence>
<dbReference type="Proteomes" id="UP000886998">
    <property type="component" value="Unassembled WGS sequence"/>
</dbReference>
<sequence length="94" mass="11272">MTQWRFFIEKTAEVLLGLPFKRFFRIDSNKENLGVTSTSLRDPIFYRYHKFLDNIFQEYKKTLKPYDKTQLDFSGVQVVNNQINAKPLNNVYEN</sequence>
<evidence type="ECO:0000256" key="1">
    <source>
        <dbReference type="ARBA" id="ARBA00011753"/>
    </source>
</evidence>
<dbReference type="PROSITE" id="PS00210">
    <property type="entry name" value="HEMOCYANIN_2"/>
    <property type="match status" value="1"/>
</dbReference>
<protein>
    <submittedName>
        <fullName evidence="6">Hemocyanin F chain</fullName>
    </submittedName>
</protein>
<keyword evidence="3" id="KW-0186">Copper</keyword>
<evidence type="ECO:0000256" key="3">
    <source>
        <dbReference type="ARBA" id="ARBA00023008"/>
    </source>
</evidence>
<dbReference type="GO" id="GO:0005576">
    <property type="term" value="C:extracellular region"/>
    <property type="evidence" value="ECO:0007669"/>
    <property type="project" value="UniProtKB-ARBA"/>
</dbReference>
<dbReference type="InterPro" id="IPR008922">
    <property type="entry name" value="Di-copper_centre_dom_sf"/>
</dbReference>
<dbReference type="SUPFAM" id="SSF48056">
    <property type="entry name" value="Di-copper centre-containing domain"/>
    <property type="match status" value="1"/>
</dbReference>
<gene>
    <name evidence="6" type="primary">HCF</name>
    <name evidence="6" type="ORF">TNIN_391791</name>
</gene>
<dbReference type="OrthoDB" id="8119704at2759"/>
<evidence type="ECO:0000256" key="2">
    <source>
        <dbReference type="ARBA" id="ARBA00022723"/>
    </source>
</evidence>
<dbReference type="PANTHER" id="PTHR11511">
    <property type="entry name" value="LARVAL STORAGE PROTEIN/PHENOLOXIDASE"/>
    <property type="match status" value="1"/>
</dbReference>
<dbReference type="PROSITE" id="PS00498">
    <property type="entry name" value="TYROSINASE_2"/>
    <property type="match status" value="1"/>
</dbReference>